<proteinExistence type="predicted"/>
<organism evidence="2 3">
    <name type="scientific">Citrifermentans bremense</name>
    <dbReference type="NCBI Taxonomy" id="60035"/>
    <lineage>
        <taxon>Bacteria</taxon>
        <taxon>Pseudomonadati</taxon>
        <taxon>Thermodesulfobacteriota</taxon>
        <taxon>Desulfuromonadia</taxon>
        <taxon>Geobacterales</taxon>
        <taxon>Geobacteraceae</taxon>
        <taxon>Citrifermentans</taxon>
    </lineage>
</organism>
<gene>
    <name evidence="2" type="ORF">GEOBRER4_n1546</name>
</gene>
<name>A0A7R7FS37_9BACT</name>
<accession>A0A7R7FS37</accession>
<dbReference type="Proteomes" id="UP000515472">
    <property type="component" value="Chromosome"/>
</dbReference>
<dbReference type="EMBL" id="AP023213">
    <property type="protein sequence ID" value="BCO11311.1"/>
    <property type="molecule type" value="Genomic_DNA"/>
</dbReference>
<sequence>MVAENKKSLRPSKGRRLSESFRGTTLIHPPLADLIDPLRGWTAPASTRHGSKTRVSLRRLKGEFTLLPHRFAPTTGSLKGKEKATTPRHCLYISSDNRKNRRLLSSGFSV</sequence>
<evidence type="ECO:0000313" key="2">
    <source>
        <dbReference type="EMBL" id="BCO11311.1"/>
    </source>
</evidence>
<evidence type="ECO:0000313" key="3">
    <source>
        <dbReference type="Proteomes" id="UP000515472"/>
    </source>
</evidence>
<reference evidence="2 3" key="1">
    <citation type="submission" date="2020-06" db="EMBL/GenBank/DDBJ databases">
        <title>Interaction of electrochemicaly active bacteria, Geobacter bremensis R4 on different carbon anode.</title>
        <authorList>
            <person name="Meng L."/>
            <person name="Yoshida N."/>
        </authorList>
    </citation>
    <scope>NUCLEOTIDE SEQUENCE [LARGE SCALE GENOMIC DNA]</scope>
    <source>
        <strain evidence="2 3">R4</strain>
    </source>
</reference>
<dbReference type="AlphaFoldDB" id="A0A7R7FS37"/>
<keyword evidence="3" id="KW-1185">Reference proteome</keyword>
<evidence type="ECO:0000256" key="1">
    <source>
        <dbReference type="SAM" id="MobiDB-lite"/>
    </source>
</evidence>
<protein>
    <submittedName>
        <fullName evidence="2">Uncharacterized protein</fullName>
    </submittedName>
</protein>
<feature type="region of interest" description="Disordered" evidence="1">
    <location>
        <begin position="1"/>
        <end position="22"/>
    </location>
</feature>